<dbReference type="GO" id="GO:0016020">
    <property type="term" value="C:membrane"/>
    <property type="evidence" value="ECO:0007669"/>
    <property type="project" value="GOC"/>
</dbReference>
<comment type="cofactor">
    <cofactor evidence="1">
        <name>a divalent metal cation</name>
        <dbReference type="ChEBI" id="CHEBI:60240"/>
    </cofactor>
</comment>
<dbReference type="InterPro" id="IPR051158">
    <property type="entry name" value="Metallophosphoesterase_sf"/>
</dbReference>
<dbReference type="Gene3D" id="3.60.21.10">
    <property type="match status" value="1"/>
</dbReference>
<evidence type="ECO:0000313" key="6">
    <source>
        <dbReference type="EMBL" id="SDN06938.1"/>
    </source>
</evidence>
<dbReference type="AlphaFoldDB" id="A0A1G9YCS8"/>
<sequence length="293" mass="32957">MSKKVTRRSFLKRMTFGTLGLIGLSYGGYYYAHEIEPKWLKIINSPISSNRIPEPFNGFKILQFTDTHIGFHYSLKDFEKLIQYINKQSADLVVFTGDLTDDPSNITSLEYDKIIELLSLIDAPYGKYWIFGNHDHGGYGTSMIQTVMKQGGFSLLQNSSVKIPKDNAEFTLSGTDDVLLGSPNLSNLIQDGEEDLFNVLLCHEPDYAEEAMKYPFDVQLSGHSHGGQIQLPFIGYIVTPQLGTEYVEGSYTLGQNPLQLFVSRGIGTTRLPFRFFCRPEINVYTLKANTSSS</sequence>
<dbReference type="InterPro" id="IPR004843">
    <property type="entry name" value="Calcineurin-like_PHP"/>
</dbReference>
<dbReference type="RefSeq" id="WP_093855831.1">
    <property type="nucleotide sequence ID" value="NZ_BJVZ01000001.1"/>
</dbReference>
<keyword evidence="7" id="KW-1185">Reference proteome</keyword>
<evidence type="ECO:0000256" key="4">
    <source>
        <dbReference type="ARBA" id="ARBA00061089"/>
    </source>
</evidence>
<dbReference type="FunFam" id="3.60.21.10:FF:000028">
    <property type="entry name" value="Putative metallophosphoesterase"/>
    <property type="match status" value="1"/>
</dbReference>
<evidence type="ECO:0000256" key="2">
    <source>
        <dbReference type="ARBA" id="ARBA00022723"/>
    </source>
</evidence>
<feature type="domain" description="Calcineurin-like phosphoesterase" evidence="5">
    <location>
        <begin position="59"/>
        <end position="226"/>
    </location>
</feature>
<evidence type="ECO:0000259" key="5">
    <source>
        <dbReference type="Pfam" id="PF00149"/>
    </source>
</evidence>
<gene>
    <name evidence="6" type="ORF">SAMN05216498_1345</name>
</gene>
<dbReference type="PANTHER" id="PTHR31302:SF25">
    <property type="entry name" value="PHOSPHOESTERASE"/>
    <property type="match status" value="1"/>
</dbReference>
<dbReference type="Pfam" id="PF00149">
    <property type="entry name" value="Metallophos"/>
    <property type="match status" value="1"/>
</dbReference>
<evidence type="ECO:0000256" key="3">
    <source>
        <dbReference type="ARBA" id="ARBA00022801"/>
    </source>
</evidence>
<dbReference type="GO" id="GO:0046872">
    <property type="term" value="F:metal ion binding"/>
    <property type="evidence" value="ECO:0007669"/>
    <property type="project" value="UniProtKB-KW"/>
</dbReference>
<protein>
    <recommendedName>
        <fullName evidence="5">Calcineurin-like phosphoesterase domain-containing protein</fullName>
    </recommendedName>
</protein>
<reference evidence="6 7" key="1">
    <citation type="submission" date="2016-10" db="EMBL/GenBank/DDBJ databases">
        <authorList>
            <person name="de Groot N.N."/>
        </authorList>
    </citation>
    <scope>NUCLEOTIDE SEQUENCE [LARGE SCALE GENOMIC DNA]</scope>
    <source>
        <strain evidence="6 7">CGMCC 1.3442</strain>
    </source>
</reference>
<accession>A0A1G9YCS8</accession>
<keyword evidence="3" id="KW-0378">Hydrolase</keyword>
<name>A0A1G9YCS8_9BACI</name>
<proteinExistence type="inferred from homology"/>
<dbReference type="EMBL" id="FNIG01000002">
    <property type="protein sequence ID" value="SDN06938.1"/>
    <property type="molecule type" value="Genomic_DNA"/>
</dbReference>
<evidence type="ECO:0000313" key="7">
    <source>
        <dbReference type="Proteomes" id="UP000199334"/>
    </source>
</evidence>
<dbReference type="STRING" id="237069.SAMN05216498_1345"/>
<dbReference type="PANTHER" id="PTHR31302">
    <property type="entry name" value="TRANSMEMBRANE PROTEIN WITH METALLOPHOSPHOESTERASE DOMAIN-RELATED"/>
    <property type="match status" value="1"/>
</dbReference>
<evidence type="ECO:0000256" key="1">
    <source>
        <dbReference type="ARBA" id="ARBA00001968"/>
    </source>
</evidence>
<dbReference type="OrthoDB" id="9780884at2"/>
<dbReference type="CDD" id="cd07385">
    <property type="entry name" value="MPP_YkuE_C"/>
    <property type="match status" value="1"/>
</dbReference>
<dbReference type="Proteomes" id="UP000199334">
    <property type="component" value="Unassembled WGS sequence"/>
</dbReference>
<dbReference type="GO" id="GO:0009245">
    <property type="term" value="P:lipid A biosynthetic process"/>
    <property type="evidence" value="ECO:0007669"/>
    <property type="project" value="TreeGrafter"/>
</dbReference>
<keyword evidence="2" id="KW-0479">Metal-binding</keyword>
<comment type="similarity">
    <text evidence="4">Belongs to the metallophosphoesterase superfamily.</text>
</comment>
<organism evidence="6 7">
    <name type="scientific">Tenuibacillus multivorans</name>
    <dbReference type="NCBI Taxonomy" id="237069"/>
    <lineage>
        <taxon>Bacteria</taxon>
        <taxon>Bacillati</taxon>
        <taxon>Bacillota</taxon>
        <taxon>Bacilli</taxon>
        <taxon>Bacillales</taxon>
        <taxon>Bacillaceae</taxon>
        <taxon>Tenuibacillus</taxon>
    </lineage>
</organism>
<dbReference type="GO" id="GO:0008758">
    <property type="term" value="F:UDP-2,3-diacylglucosamine hydrolase activity"/>
    <property type="evidence" value="ECO:0007669"/>
    <property type="project" value="TreeGrafter"/>
</dbReference>
<dbReference type="InterPro" id="IPR029052">
    <property type="entry name" value="Metallo-depent_PP-like"/>
</dbReference>
<dbReference type="SUPFAM" id="SSF56300">
    <property type="entry name" value="Metallo-dependent phosphatases"/>
    <property type="match status" value="1"/>
</dbReference>